<dbReference type="PANTHER" id="PTHR43768:SF3">
    <property type="entry name" value="TREHALOSE 6-PHOSPHATE PHOSPHATASE"/>
    <property type="match status" value="1"/>
</dbReference>
<dbReference type="InterPro" id="IPR023214">
    <property type="entry name" value="HAD_sf"/>
</dbReference>
<dbReference type="InterPro" id="IPR006379">
    <property type="entry name" value="HAD-SF_hydro_IIB"/>
</dbReference>
<dbReference type="InterPro" id="IPR003337">
    <property type="entry name" value="Trehalose_PPase"/>
</dbReference>
<dbReference type="InterPro" id="IPR036412">
    <property type="entry name" value="HAD-like_sf"/>
</dbReference>
<dbReference type="InterPro" id="IPR044651">
    <property type="entry name" value="OTSB-like"/>
</dbReference>
<name>A0A381Q769_9ZZZZ</name>
<dbReference type="EMBL" id="UINC01001223">
    <property type="protein sequence ID" value="SUZ74808.1"/>
    <property type="molecule type" value="Genomic_DNA"/>
</dbReference>
<dbReference type="PANTHER" id="PTHR43768">
    <property type="entry name" value="TREHALOSE 6-PHOSPHATE PHOSPHATASE"/>
    <property type="match status" value="1"/>
</dbReference>
<dbReference type="AlphaFoldDB" id="A0A381Q769"/>
<dbReference type="UniPathway" id="UPA00299"/>
<dbReference type="NCBIfam" id="TIGR00685">
    <property type="entry name" value="T6PP"/>
    <property type="match status" value="1"/>
</dbReference>
<dbReference type="GO" id="GO:0005992">
    <property type="term" value="P:trehalose biosynthetic process"/>
    <property type="evidence" value="ECO:0007669"/>
    <property type="project" value="UniProtKB-UniPathway"/>
</dbReference>
<dbReference type="SUPFAM" id="SSF56784">
    <property type="entry name" value="HAD-like"/>
    <property type="match status" value="1"/>
</dbReference>
<accession>A0A381Q769</accession>
<dbReference type="GO" id="GO:0004805">
    <property type="term" value="F:trehalose-phosphatase activity"/>
    <property type="evidence" value="ECO:0007669"/>
    <property type="project" value="UniProtKB-EC"/>
</dbReference>
<sequence>MPHLLNVWPSVIRRLASSPRVLLLFDYDGTLTPIAVRSELAILPDETRRSLSVLAAMDRFVVGVVSGRGLADLEAIVAMPGLVYAGNHGLEISGPEIDFVHPEAPGFESSLTDIADLLERELAEVPGLLVDNKRLTLTVHFRSSPDSYTDQVDSAVVATVAPYVAGGRMKVTRGKKVVEVRPNLDWGKGQAIEKIRQECGDNPLPVFFGDDQTDEDGFAVVQDAGGLAVYIGSTRQDTKALHQLESPAEVGQVLELLARLY</sequence>
<evidence type="ECO:0000256" key="1">
    <source>
        <dbReference type="ARBA" id="ARBA00005199"/>
    </source>
</evidence>
<evidence type="ECO:0000256" key="3">
    <source>
        <dbReference type="ARBA" id="ARBA00013086"/>
    </source>
</evidence>
<evidence type="ECO:0000256" key="2">
    <source>
        <dbReference type="ARBA" id="ARBA00008770"/>
    </source>
</evidence>
<reference evidence="5" key="1">
    <citation type="submission" date="2018-05" db="EMBL/GenBank/DDBJ databases">
        <authorList>
            <person name="Lanie J.A."/>
            <person name="Ng W.-L."/>
            <person name="Kazmierczak K.M."/>
            <person name="Andrzejewski T.M."/>
            <person name="Davidsen T.M."/>
            <person name="Wayne K.J."/>
            <person name="Tettelin H."/>
            <person name="Glass J.I."/>
            <person name="Rusch D."/>
            <person name="Podicherti R."/>
            <person name="Tsui H.-C.T."/>
            <person name="Winkler M.E."/>
        </authorList>
    </citation>
    <scope>NUCLEOTIDE SEQUENCE</scope>
</reference>
<organism evidence="5">
    <name type="scientific">marine metagenome</name>
    <dbReference type="NCBI Taxonomy" id="408172"/>
    <lineage>
        <taxon>unclassified sequences</taxon>
        <taxon>metagenomes</taxon>
        <taxon>ecological metagenomes</taxon>
    </lineage>
</organism>
<evidence type="ECO:0000313" key="5">
    <source>
        <dbReference type="EMBL" id="SUZ74808.1"/>
    </source>
</evidence>
<comment type="similarity">
    <text evidence="2">Belongs to the trehalose phosphatase family.</text>
</comment>
<gene>
    <name evidence="5" type="ORF">METZ01_LOCUS27662</name>
</gene>
<dbReference type="Pfam" id="PF02358">
    <property type="entry name" value="Trehalose_PPase"/>
    <property type="match status" value="1"/>
</dbReference>
<protein>
    <recommendedName>
        <fullName evidence="3">trehalose-phosphatase</fullName>
        <ecNumber evidence="3">3.1.3.12</ecNumber>
    </recommendedName>
</protein>
<evidence type="ECO:0000256" key="4">
    <source>
        <dbReference type="ARBA" id="ARBA00022801"/>
    </source>
</evidence>
<proteinExistence type="inferred from homology"/>
<comment type="pathway">
    <text evidence="1">Glycan biosynthesis; trehalose biosynthesis.</text>
</comment>
<keyword evidence="4" id="KW-0378">Hydrolase</keyword>
<dbReference type="Gene3D" id="3.40.50.1000">
    <property type="entry name" value="HAD superfamily/HAD-like"/>
    <property type="match status" value="1"/>
</dbReference>
<dbReference type="EC" id="3.1.3.12" evidence="3"/>
<dbReference type="NCBIfam" id="TIGR01484">
    <property type="entry name" value="HAD-SF-IIB"/>
    <property type="match status" value="1"/>
</dbReference>
<dbReference type="Gene3D" id="3.30.70.1020">
    <property type="entry name" value="Trehalose-6-phosphate phosphatase related protein, domain 2"/>
    <property type="match status" value="1"/>
</dbReference>